<accession>A0A812S7N8</accession>
<name>A0A812S7N8_9DINO</name>
<protein>
    <recommendedName>
        <fullName evidence="1">J domain-containing protein</fullName>
    </recommendedName>
</protein>
<dbReference type="EMBL" id="CAJNDS010002419">
    <property type="protein sequence ID" value="CAE7467476.1"/>
    <property type="molecule type" value="Genomic_DNA"/>
</dbReference>
<evidence type="ECO:0000313" key="2">
    <source>
        <dbReference type="EMBL" id="CAE7467476.1"/>
    </source>
</evidence>
<feature type="domain" description="J" evidence="1">
    <location>
        <begin position="14"/>
        <end position="77"/>
    </location>
</feature>
<dbReference type="InterPro" id="IPR001623">
    <property type="entry name" value="DnaJ_domain"/>
</dbReference>
<comment type="caution">
    <text evidence="2">The sequence shown here is derived from an EMBL/GenBank/DDBJ whole genome shotgun (WGS) entry which is preliminary data.</text>
</comment>
<dbReference type="Proteomes" id="UP000604046">
    <property type="component" value="Unassembled WGS sequence"/>
</dbReference>
<dbReference type="PROSITE" id="PS50076">
    <property type="entry name" value="DNAJ_2"/>
    <property type="match status" value="1"/>
</dbReference>
<dbReference type="OrthoDB" id="10365536at2759"/>
<evidence type="ECO:0000313" key="3">
    <source>
        <dbReference type="Proteomes" id="UP000604046"/>
    </source>
</evidence>
<keyword evidence="3" id="KW-1185">Reference proteome</keyword>
<dbReference type="Gene3D" id="1.10.287.110">
    <property type="entry name" value="DnaJ domain"/>
    <property type="match status" value="1"/>
</dbReference>
<dbReference type="AlphaFoldDB" id="A0A812S7N8"/>
<dbReference type="InterPro" id="IPR036869">
    <property type="entry name" value="J_dom_sf"/>
</dbReference>
<evidence type="ECO:0000259" key="1">
    <source>
        <dbReference type="PROSITE" id="PS50076"/>
    </source>
</evidence>
<proteinExistence type="predicted"/>
<dbReference type="CDD" id="cd06257">
    <property type="entry name" value="DnaJ"/>
    <property type="match status" value="1"/>
</dbReference>
<sequence>MSFADAGRSRRLTLLLAEFGLPNDADASALQVRYRTLAKQRHPDMVATDRRARATADFAKMHSRYQEALALLEKPSRLSSADSDHIIRTHNGLFYHDPYKWAPSKPGGPKLKHEMHQVPASWMTKMKGVAVVGSSMALALYVFDRTARKRSLSFWNT</sequence>
<dbReference type="SUPFAM" id="SSF46565">
    <property type="entry name" value="Chaperone J-domain"/>
    <property type="match status" value="1"/>
</dbReference>
<gene>
    <name evidence="2" type="ORF">SNAT2548_LOCUS26145</name>
</gene>
<organism evidence="2 3">
    <name type="scientific">Symbiodinium natans</name>
    <dbReference type="NCBI Taxonomy" id="878477"/>
    <lineage>
        <taxon>Eukaryota</taxon>
        <taxon>Sar</taxon>
        <taxon>Alveolata</taxon>
        <taxon>Dinophyceae</taxon>
        <taxon>Suessiales</taxon>
        <taxon>Symbiodiniaceae</taxon>
        <taxon>Symbiodinium</taxon>
    </lineage>
</organism>
<reference evidence="2" key="1">
    <citation type="submission" date="2021-02" db="EMBL/GenBank/DDBJ databases">
        <authorList>
            <person name="Dougan E. K."/>
            <person name="Rhodes N."/>
            <person name="Thang M."/>
            <person name="Chan C."/>
        </authorList>
    </citation>
    <scope>NUCLEOTIDE SEQUENCE</scope>
</reference>